<dbReference type="PROSITE" id="PS51257">
    <property type="entry name" value="PROKAR_LIPOPROTEIN"/>
    <property type="match status" value="1"/>
</dbReference>
<evidence type="ECO:0008006" key="3">
    <source>
        <dbReference type="Google" id="ProtNLM"/>
    </source>
</evidence>
<evidence type="ECO:0000256" key="1">
    <source>
        <dbReference type="SAM" id="SignalP"/>
    </source>
</evidence>
<organism evidence="2">
    <name type="scientific">uncultured Sulfurovum sp</name>
    <dbReference type="NCBI Taxonomy" id="269237"/>
    <lineage>
        <taxon>Bacteria</taxon>
        <taxon>Pseudomonadati</taxon>
        <taxon>Campylobacterota</taxon>
        <taxon>Epsilonproteobacteria</taxon>
        <taxon>Campylobacterales</taxon>
        <taxon>Sulfurovaceae</taxon>
        <taxon>Sulfurovum</taxon>
        <taxon>environmental samples</taxon>
    </lineage>
</organism>
<feature type="signal peptide" evidence="1">
    <location>
        <begin position="1"/>
        <end position="24"/>
    </location>
</feature>
<protein>
    <recommendedName>
        <fullName evidence="3">Lipoprotein</fullName>
    </recommendedName>
</protein>
<dbReference type="EMBL" id="CACVAP010000102">
    <property type="protein sequence ID" value="CAA6822370.1"/>
    <property type="molecule type" value="Genomic_DNA"/>
</dbReference>
<reference evidence="2" key="1">
    <citation type="submission" date="2020-01" db="EMBL/GenBank/DDBJ databases">
        <authorList>
            <person name="Meier V. D."/>
            <person name="Meier V D."/>
        </authorList>
    </citation>
    <scope>NUCLEOTIDE SEQUENCE</scope>
    <source>
        <strain evidence="2">HLG_WM_MAG_06</strain>
    </source>
</reference>
<gene>
    <name evidence="2" type="ORF">HELGO_WM9253</name>
</gene>
<name>A0A6S6TZT6_9BACT</name>
<keyword evidence="1" id="KW-0732">Signal</keyword>
<dbReference type="AlphaFoldDB" id="A0A6S6TZT6"/>
<evidence type="ECO:0000313" key="2">
    <source>
        <dbReference type="EMBL" id="CAA6822370.1"/>
    </source>
</evidence>
<feature type="chain" id="PRO_5028365397" description="Lipoprotein" evidence="1">
    <location>
        <begin position="25"/>
        <end position="191"/>
    </location>
</feature>
<proteinExistence type="predicted"/>
<sequence>MKQKNILYLLIPILLLTSCTNNYHYSSQPETTATQIQIQTDIQTLKFTKLNGLNIQSTDQWNFKLYFKEALKKRTFLRLDSNSPNILDIRVSISPLITKKYKDSFLKVPQFHLDKSISMIANYKVKDKNGRVIVSEIYNSSTQNTEVSTHNYREAEKKHMNKHSKTKLHEKLMRKLAKTVVSQIIDERKIK</sequence>
<accession>A0A6S6TZT6</accession>